<feature type="compositionally biased region" description="Basic and acidic residues" evidence="1">
    <location>
        <begin position="7"/>
        <end position="20"/>
    </location>
</feature>
<dbReference type="AlphaFoldDB" id="A0A6A4SQH9"/>
<feature type="region of interest" description="Disordered" evidence="1">
    <location>
        <begin position="1"/>
        <end position="43"/>
    </location>
</feature>
<gene>
    <name evidence="2" type="ORF">F2P81_015574</name>
</gene>
<reference evidence="2 3" key="1">
    <citation type="submission" date="2019-06" db="EMBL/GenBank/DDBJ databases">
        <title>Draft genomes of female and male turbot (Scophthalmus maximus).</title>
        <authorList>
            <person name="Xu H."/>
            <person name="Xu X.-W."/>
            <person name="Shao C."/>
            <person name="Chen S."/>
        </authorList>
    </citation>
    <scope>NUCLEOTIDE SEQUENCE [LARGE SCALE GENOMIC DNA]</scope>
    <source>
        <strain evidence="2">Ysfricsl-2016a</strain>
        <tissue evidence="2">Blood</tissue>
    </source>
</reference>
<comment type="caution">
    <text evidence="2">The sequence shown here is derived from an EMBL/GenBank/DDBJ whole genome shotgun (WGS) entry which is preliminary data.</text>
</comment>
<evidence type="ECO:0000256" key="1">
    <source>
        <dbReference type="SAM" id="MobiDB-lite"/>
    </source>
</evidence>
<protein>
    <submittedName>
        <fullName evidence="2">Uncharacterized protein</fullName>
    </submittedName>
</protein>
<dbReference type="EMBL" id="VEVO01000013">
    <property type="protein sequence ID" value="KAF0033284.1"/>
    <property type="molecule type" value="Genomic_DNA"/>
</dbReference>
<evidence type="ECO:0000313" key="3">
    <source>
        <dbReference type="Proteomes" id="UP000438429"/>
    </source>
</evidence>
<dbReference type="Proteomes" id="UP000438429">
    <property type="component" value="Unassembled WGS sequence"/>
</dbReference>
<proteinExistence type="predicted"/>
<sequence>MTGRMGNNEELRVHTKDKSRPPPPNHRAFRLYRSPPLPPSASRGSAARHICINLCKFLSRLNCSTGGRVIQDVFVFLLTKSTPRFSDCNRFSNCQLRIDPVNKTVHMIR</sequence>
<accession>A0A6A4SQH9</accession>
<evidence type="ECO:0000313" key="2">
    <source>
        <dbReference type="EMBL" id="KAF0033284.1"/>
    </source>
</evidence>
<organism evidence="2 3">
    <name type="scientific">Scophthalmus maximus</name>
    <name type="common">Turbot</name>
    <name type="synonym">Psetta maxima</name>
    <dbReference type="NCBI Taxonomy" id="52904"/>
    <lineage>
        <taxon>Eukaryota</taxon>
        <taxon>Metazoa</taxon>
        <taxon>Chordata</taxon>
        <taxon>Craniata</taxon>
        <taxon>Vertebrata</taxon>
        <taxon>Euteleostomi</taxon>
        <taxon>Actinopterygii</taxon>
        <taxon>Neopterygii</taxon>
        <taxon>Teleostei</taxon>
        <taxon>Neoteleostei</taxon>
        <taxon>Acanthomorphata</taxon>
        <taxon>Carangaria</taxon>
        <taxon>Pleuronectiformes</taxon>
        <taxon>Pleuronectoidei</taxon>
        <taxon>Scophthalmidae</taxon>
        <taxon>Scophthalmus</taxon>
    </lineage>
</organism>
<name>A0A6A4SQH9_SCOMX</name>